<evidence type="ECO:0000313" key="2">
    <source>
        <dbReference type="EMBL" id="CAB1434280.1"/>
    </source>
</evidence>
<name>A0A9N7UQ96_PLEPL</name>
<gene>
    <name evidence="2" type="ORF">PLEPLA_LOCUS22338</name>
</gene>
<reference evidence="2" key="1">
    <citation type="submission" date="2020-03" db="EMBL/GenBank/DDBJ databases">
        <authorList>
            <person name="Weist P."/>
        </authorList>
    </citation>
    <scope>NUCLEOTIDE SEQUENCE</scope>
</reference>
<organism evidence="2 3">
    <name type="scientific">Pleuronectes platessa</name>
    <name type="common">European plaice</name>
    <dbReference type="NCBI Taxonomy" id="8262"/>
    <lineage>
        <taxon>Eukaryota</taxon>
        <taxon>Metazoa</taxon>
        <taxon>Chordata</taxon>
        <taxon>Craniata</taxon>
        <taxon>Vertebrata</taxon>
        <taxon>Euteleostomi</taxon>
        <taxon>Actinopterygii</taxon>
        <taxon>Neopterygii</taxon>
        <taxon>Teleostei</taxon>
        <taxon>Neoteleostei</taxon>
        <taxon>Acanthomorphata</taxon>
        <taxon>Carangaria</taxon>
        <taxon>Pleuronectiformes</taxon>
        <taxon>Pleuronectoidei</taxon>
        <taxon>Pleuronectidae</taxon>
        <taxon>Pleuronectes</taxon>
    </lineage>
</organism>
<dbReference type="AlphaFoldDB" id="A0A9N7UQ96"/>
<accession>A0A9N7UQ96</accession>
<evidence type="ECO:0000256" key="1">
    <source>
        <dbReference type="SAM" id="MobiDB-lite"/>
    </source>
</evidence>
<sequence length="208" mass="21929">MVSFPVTSLQEAPGSGRVESHEWKERGDWEREALCRVVGSRDWKEARRTCLPELVILHAAAAPSVQLIGIQSRVRSMRERITVLMEWGQDAVAGGTQEAGASGRLPPPHPVEPDSVGGWWIFLLVPLCSLTMFCSSPPLALHSPAEGSEGSADPKVKNTLLLLLLLSPGGTSVSVASAAAPTLTPPDGAPAGSAEVLPTEMAGITPLE</sequence>
<proteinExistence type="predicted"/>
<protein>
    <submittedName>
        <fullName evidence="2">Uncharacterized protein</fullName>
    </submittedName>
</protein>
<comment type="caution">
    <text evidence="2">The sequence shown here is derived from an EMBL/GenBank/DDBJ whole genome shotgun (WGS) entry which is preliminary data.</text>
</comment>
<evidence type="ECO:0000313" key="3">
    <source>
        <dbReference type="Proteomes" id="UP001153269"/>
    </source>
</evidence>
<dbReference type="EMBL" id="CADEAL010001646">
    <property type="protein sequence ID" value="CAB1434280.1"/>
    <property type="molecule type" value="Genomic_DNA"/>
</dbReference>
<keyword evidence="3" id="KW-1185">Reference proteome</keyword>
<feature type="region of interest" description="Disordered" evidence="1">
    <location>
        <begin position="1"/>
        <end position="21"/>
    </location>
</feature>
<dbReference type="Proteomes" id="UP001153269">
    <property type="component" value="Unassembled WGS sequence"/>
</dbReference>
<feature type="compositionally biased region" description="Polar residues" evidence="1">
    <location>
        <begin position="1"/>
        <end position="10"/>
    </location>
</feature>